<protein>
    <submittedName>
        <fullName evidence="1">Uncharacterized protein</fullName>
    </submittedName>
</protein>
<dbReference type="InterPro" id="IPR021848">
    <property type="entry name" value="HODM_asu-like"/>
</dbReference>
<sequence>MEDFNVFVKSPTTGSHCLAASATLFPAGWCMPARMGKSVTSLHEPVPLWESRLSTSVEHYFTRLAPKSSMQRHYFFVQIEPPNCSLAELLFIQQGKDFFPGSRHVDMDHHSVIIRHERQTFRRLLRSDAIVFTVRTSLQRLTEVPEDQRAALVQEIRNWPEEIARYKGRHVWDEVVVGWCLGGRLGGKG</sequence>
<accession>A0A6G1KT10</accession>
<evidence type="ECO:0000313" key="2">
    <source>
        <dbReference type="Proteomes" id="UP000799428"/>
    </source>
</evidence>
<proteinExistence type="predicted"/>
<dbReference type="Proteomes" id="UP000799428">
    <property type="component" value="Unassembled WGS sequence"/>
</dbReference>
<dbReference type="OrthoDB" id="5043642at2759"/>
<dbReference type="EMBL" id="MU005764">
    <property type="protein sequence ID" value="KAF2715685.1"/>
    <property type="molecule type" value="Genomic_DNA"/>
</dbReference>
<evidence type="ECO:0000313" key="1">
    <source>
        <dbReference type="EMBL" id="KAF2715685.1"/>
    </source>
</evidence>
<gene>
    <name evidence="1" type="ORF">K504DRAFT_497556</name>
</gene>
<reference evidence="1" key="1">
    <citation type="journal article" date="2020" name="Stud. Mycol.">
        <title>101 Dothideomycetes genomes: a test case for predicting lifestyles and emergence of pathogens.</title>
        <authorList>
            <person name="Haridas S."/>
            <person name="Albert R."/>
            <person name="Binder M."/>
            <person name="Bloem J."/>
            <person name="Labutti K."/>
            <person name="Salamov A."/>
            <person name="Andreopoulos B."/>
            <person name="Baker S."/>
            <person name="Barry K."/>
            <person name="Bills G."/>
            <person name="Bluhm B."/>
            <person name="Cannon C."/>
            <person name="Castanera R."/>
            <person name="Culley D."/>
            <person name="Daum C."/>
            <person name="Ezra D."/>
            <person name="Gonzalez J."/>
            <person name="Henrissat B."/>
            <person name="Kuo A."/>
            <person name="Liang C."/>
            <person name="Lipzen A."/>
            <person name="Lutzoni F."/>
            <person name="Magnuson J."/>
            <person name="Mondo S."/>
            <person name="Nolan M."/>
            <person name="Ohm R."/>
            <person name="Pangilinan J."/>
            <person name="Park H.-J."/>
            <person name="Ramirez L."/>
            <person name="Alfaro M."/>
            <person name="Sun H."/>
            <person name="Tritt A."/>
            <person name="Yoshinaga Y."/>
            <person name="Zwiers L.-H."/>
            <person name="Turgeon B."/>
            <person name="Goodwin S."/>
            <person name="Spatafora J."/>
            <person name="Crous P."/>
            <person name="Grigoriev I."/>
        </authorList>
    </citation>
    <scope>NUCLEOTIDE SEQUENCE</scope>
    <source>
        <strain evidence="1">CBS 279.74</strain>
    </source>
</reference>
<organism evidence="1 2">
    <name type="scientific">Pleomassaria siparia CBS 279.74</name>
    <dbReference type="NCBI Taxonomy" id="1314801"/>
    <lineage>
        <taxon>Eukaryota</taxon>
        <taxon>Fungi</taxon>
        <taxon>Dikarya</taxon>
        <taxon>Ascomycota</taxon>
        <taxon>Pezizomycotina</taxon>
        <taxon>Dothideomycetes</taxon>
        <taxon>Pleosporomycetidae</taxon>
        <taxon>Pleosporales</taxon>
        <taxon>Pleomassariaceae</taxon>
        <taxon>Pleomassaria</taxon>
    </lineage>
</organism>
<dbReference type="Pfam" id="PF11927">
    <property type="entry name" value="HODM_asu-like"/>
    <property type="match status" value="1"/>
</dbReference>
<name>A0A6G1KT10_9PLEO</name>
<keyword evidence="2" id="KW-1185">Reference proteome</keyword>
<dbReference type="AlphaFoldDB" id="A0A6G1KT10"/>